<accession>A0ABU0IX06</accession>
<dbReference type="RefSeq" id="WP_307352653.1">
    <property type="nucleotide sequence ID" value="NZ_JAUSVS010000012.1"/>
</dbReference>
<evidence type="ECO:0000256" key="1">
    <source>
        <dbReference type="ARBA" id="ARBA00022485"/>
    </source>
</evidence>
<reference evidence="8 9" key="1">
    <citation type="submission" date="2023-07" db="EMBL/GenBank/DDBJ databases">
        <title>Genomic Encyclopedia of Type Strains, Phase IV (KMG-IV): sequencing the most valuable type-strain genomes for metagenomic binning, comparative biology and taxonomic classification.</title>
        <authorList>
            <person name="Goeker M."/>
        </authorList>
    </citation>
    <scope>NUCLEOTIDE SEQUENCE [LARGE SCALE GENOMIC DNA]</scope>
    <source>
        <strain evidence="8 9">DSM 18695</strain>
    </source>
</reference>
<sequence>MSDNPIKPPPPKTEGSLDAPMRHPIAWRDEAYYDLAAVEKEMERVFDICHGCRRCFNLCDSFPKLFDMVDESPTGELDGVPKEKYAEVAEACTLCDMCFLTKCPYVPPHQFDLDFPHLILRYRAAKRKANGGEFVREQLGRTDRNGRMAKPVAGLANWATARENTPLRGFLEAIAGIDAKAELPLFHSKTATDRARTAPKADAVGPSAGRKVAVYATCFTEYNDPKTAEAALAVLAKQGVEAKLVYPECCGMPQLESGDLADVAGRADRVAKVFAPYIADGYEVVALTASCGLMLKFEWPLLVPENQAVKALAASTRDISEYMVGLSKANGLAPGLTPIPGGVAIHHACHARAQNMGAKSAEMLRLIPDTKVDLIERCSGHGGTFGVMKETRPSAVKVGKPAAKQVAQKADETLCSDCPLACKHLGQLLIAELPDGSAQPAQAHPIEIIARSYGLV</sequence>
<evidence type="ECO:0000256" key="3">
    <source>
        <dbReference type="ARBA" id="ARBA00022737"/>
    </source>
</evidence>
<feature type="region of interest" description="Disordered" evidence="6">
    <location>
        <begin position="1"/>
        <end position="20"/>
    </location>
</feature>
<feature type="domain" description="Cysteine-rich" evidence="7">
    <location>
        <begin position="212"/>
        <end position="296"/>
    </location>
</feature>
<dbReference type="PANTHER" id="PTHR32479">
    <property type="entry name" value="GLYCOLATE OXIDASE IRON-SULFUR SUBUNIT"/>
    <property type="match status" value="1"/>
</dbReference>
<keyword evidence="2" id="KW-0479">Metal-binding</keyword>
<evidence type="ECO:0000256" key="5">
    <source>
        <dbReference type="ARBA" id="ARBA00023014"/>
    </source>
</evidence>
<proteinExistence type="predicted"/>
<dbReference type="EC" id="1.1.5.3" evidence="8"/>
<dbReference type="Proteomes" id="UP001228905">
    <property type="component" value="Unassembled WGS sequence"/>
</dbReference>
<keyword evidence="8" id="KW-0560">Oxidoreductase</keyword>
<protein>
    <submittedName>
        <fullName evidence="8">Glycerol-3-phosphate dehydrogenase subunit C</fullName>
        <ecNumber evidence="8">1.1.5.3</ecNumber>
    </submittedName>
</protein>
<organism evidence="8 9">
    <name type="scientific">Caulobacter ginsengisoli</name>
    <dbReference type="NCBI Taxonomy" id="400775"/>
    <lineage>
        <taxon>Bacteria</taxon>
        <taxon>Pseudomonadati</taxon>
        <taxon>Pseudomonadota</taxon>
        <taxon>Alphaproteobacteria</taxon>
        <taxon>Caulobacterales</taxon>
        <taxon>Caulobacteraceae</taxon>
        <taxon>Caulobacter</taxon>
    </lineage>
</organism>
<evidence type="ECO:0000313" key="9">
    <source>
        <dbReference type="Proteomes" id="UP001228905"/>
    </source>
</evidence>
<dbReference type="GO" id="GO:0004368">
    <property type="term" value="F:glycerol-3-phosphate dehydrogenase (quinone) activity"/>
    <property type="evidence" value="ECO:0007669"/>
    <property type="project" value="UniProtKB-EC"/>
</dbReference>
<gene>
    <name evidence="8" type="ORF">QO010_004337</name>
</gene>
<keyword evidence="5" id="KW-0411">Iron-sulfur</keyword>
<evidence type="ECO:0000259" key="7">
    <source>
        <dbReference type="Pfam" id="PF02754"/>
    </source>
</evidence>
<keyword evidence="4" id="KW-0408">Iron</keyword>
<keyword evidence="1" id="KW-0004">4Fe-4S</keyword>
<feature type="compositionally biased region" description="Pro residues" evidence="6">
    <location>
        <begin position="1"/>
        <end position="12"/>
    </location>
</feature>
<name>A0ABU0IX06_9CAUL</name>
<evidence type="ECO:0000256" key="6">
    <source>
        <dbReference type="SAM" id="MobiDB-lite"/>
    </source>
</evidence>
<evidence type="ECO:0000256" key="2">
    <source>
        <dbReference type="ARBA" id="ARBA00022723"/>
    </source>
</evidence>
<keyword evidence="3" id="KW-0677">Repeat</keyword>
<dbReference type="PANTHER" id="PTHR32479:SF19">
    <property type="entry name" value="ANAEROBIC GLYCEROL-3-PHOSPHATE DEHYDROGENASE SUBUNIT C"/>
    <property type="match status" value="1"/>
</dbReference>
<keyword evidence="9" id="KW-1185">Reference proteome</keyword>
<evidence type="ECO:0000313" key="8">
    <source>
        <dbReference type="EMBL" id="MDQ0466542.1"/>
    </source>
</evidence>
<feature type="domain" description="Cysteine-rich" evidence="7">
    <location>
        <begin position="343"/>
        <end position="419"/>
    </location>
</feature>
<dbReference type="InterPro" id="IPR004017">
    <property type="entry name" value="Cys_rich_dom"/>
</dbReference>
<comment type="caution">
    <text evidence="8">The sequence shown here is derived from an EMBL/GenBank/DDBJ whole genome shotgun (WGS) entry which is preliminary data.</text>
</comment>
<dbReference type="Pfam" id="PF02754">
    <property type="entry name" value="CCG"/>
    <property type="match status" value="2"/>
</dbReference>
<evidence type="ECO:0000256" key="4">
    <source>
        <dbReference type="ARBA" id="ARBA00023004"/>
    </source>
</evidence>
<dbReference type="EMBL" id="JAUSVS010000012">
    <property type="protein sequence ID" value="MDQ0466542.1"/>
    <property type="molecule type" value="Genomic_DNA"/>
</dbReference>